<dbReference type="InterPro" id="IPR020841">
    <property type="entry name" value="PKS_Beta-ketoAc_synthase_dom"/>
</dbReference>
<dbReference type="Pfam" id="PF21089">
    <property type="entry name" value="PKS_DH_N"/>
    <property type="match status" value="1"/>
</dbReference>
<dbReference type="SMART" id="SM00826">
    <property type="entry name" value="PKS_DH"/>
    <property type="match status" value="1"/>
</dbReference>
<dbReference type="CDD" id="cd02440">
    <property type="entry name" value="AdoMet_MTases"/>
    <property type="match status" value="1"/>
</dbReference>
<dbReference type="GO" id="GO:0006633">
    <property type="term" value="P:fatty acid biosynthetic process"/>
    <property type="evidence" value="ECO:0007669"/>
    <property type="project" value="InterPro"/>
</dbReference>
<dbReference type="SUPFAM" id="SSF52151">
    <property type="entry name" value="FabD/lysophospholipase-like"/>
    <property type="match status" value="1"/>
</dbReference>
<dbReference type="InterPro" id="IPR020843">
    <property type="entry name" value="ER"/>
</dbReference>
<dbReference type="GO" id="GO:0044550">
    <property type="term" value="P:secondary metabolite biosynthetic process"/>
    <property type="evidence" value="ECO:0007669"/>
    <property type="project" value="TreeGrafter"/>
</dbReference>
<dbReference type="InterPro" id="IPR020806">
    <property type="entry name" value="PKS_PP-bd"/>
</dbReference>
<dbReference type="InterPro" id="IPR001227">
    <property type="entry name" value="Ac_transferase_dom_sf"/>
</dbReference>
<dbReference type="Gene3D" id="3.40.366.10">
    <property type="entry name" value="Malonyl-Coenzyme A Acyl Carrier Protein, domain 2"/>
    <property type="match status" value="1"/>
</dbReference>
<dbReference type="SUPFAM" id="SSF47336">
    <property type="entry name" value="ACP-like"/>
    <property type="match status" value="1"/>
</dbReference>
<dbReference type="PROSITE" id="PS00606">
    <property type="entry name" value="KS3_1"/>
    <property type="match status" value="1"/>
</dbReference>
<comment type="caution">
    <text evidence="11">The sequence shown here is derived from an EMBL/GenBank/DDBJ whole genome shotgun (WGS) entry which is preliminary data.</text>
</comment>
<feature type="active site" description="Proton donor; for dehydratase activity" evidence="6">
    <location>
        <position position="1155"/>
    </location>
</feature>
<dbReference type="Gene3D" id="3.40.50.720">
    <property type="entry name" value="NAD(P)-binding Rossmann-like Domain"/>
    <property type="match status" value="1"/>
</dbReference>
<dbReference type="CDD" id="cd00833">
    <property type="entry name" value="PKS"/>
    <property type="match status" value="1"/>
</dbReference>
<dbReference type="SMART" id="SM00823">
    <property type="entry name" value="PKS_PP"/>
    <property type="match status" value="1"/>
</dbReference>
<evidence type="ECO:0000259" key="10">
    <source>
        <dbReference type="PROSITE" id="PS52019"/>
    </source>
</evidence>
<dbReference type="Pfam" id="PF08659">
    <property type="entry name" value="KR"/>
    <property type="match status" value="1"/>
</dbReference>
<organism evidence="11 12">
    <name type="scientific">Pseudocercospora musae</name>
    <dbReference type="NCBI Taxonomy" id="113226"/>
    <lineage>
        <taxon>Eukaryota</taxon>
        <taxon>Fungi</taxon>
        <taxon>Dikarya</taxon>
        <taxon>Ascomycota</taxon>
        <taxon>Pezizomycotina</taxon>
        <taxon>Dothideomycetes</taxon>
        <taxon>Dothideomycetidae</taxon>
        <taxon>Mycosphaerellales</taxon>
        <taxon>Mycosphaerellaceae</taxon>
        <taxon>Pseudocercospora</taxon>
    </lineage>
</organism>
<dbReference type="PANTHER" id="PTHR43775">
    <property type="entry name" value="FATTY ACID SYNTHASE"/>
    <property type="match status" value="1"/>
</dbReference>
<evidence type="ECO:0000313" key="12">
    <source>
        <dbReference type="Proteomes" id="UP000073492"/>
    </source>
</evidence>
<dbReference type="InterPro" id="IPR014030">
    <property type="entry name" value="Ketoacyl_synth_N"/>
</dbReference>
<dbReference type="InterPro" id="IPR013217">
    <property type="entry name" value="Methyltransf_12"/>
</dbReference>
<evidence type="ECO:0000256" key="1">
    <source>
        <dbReference type="ARBA" id="ARBA00022450"/>
    </source>
</evidence>
<gene>
    <name evidence="11" type="ORF">AC579_5172</name>
</gene>
<dbReference type="SUPFAM" id="SSF53901">
    <property type="entry name" value="Thiolase-like"/>
    <property type="match status" value="1"/>
</dbReference>
<dbReference type="InterPro" id="IPR049551">
    <property type="entry name" value="PKS_DH_C"/>
</dbReference>
<accession>A0A139I8C1</accession>
<dbReference type="InterPro" id="IPR036736">
    <property type="entry name" value="ACP-like_sf"/>
</dbReference>
<evidence type="ECO:0000259" key="9">
    <source>
        <dbReference type="PROSITE" id="PS52004"/>
    </source>
</evidence>
<dbReference type="GO" id="GO:0016491">
    <property type="term" value="F:oxidoreductase activity"/>
    <property type="evidence" value="ECO:0007669"/>
    <property type="project" value="InterPro"/>
</dbReference>
<dbReference type="InterPro" id="IPR049900">
    <property type="entry name" value="PKS_mFAS_DH"/>
</dbReference>
<dbReference type="Gene3D" id="3.90.180.10">
    <property type="entry name" value="Medium-chain alcohol dehydrogenases, catalytic domain"/>
    <property type="match status" value="1"/>
</dbReference>
<dbReference type="Gene3D" id="1.10.1200.10">
    <property type="entry name" value="ACP-like"/>
    <property type="match status" value="1"/>
</dbReference>
<dbReference type="InterPro" id="IPR057326">
    <property type="entry name" value="KR_dom"/>
</dbReference>
<keyword evidence="5" id="KW-0511">Multifunctional enzyme</keyword>
<dbReference type="Pfam" id="PF00109">
    <property type="entry name" value="ketoacyl-synt"/>
    <property type="match status" value="1"/>
</dbReference>
<dbReference type="InterPro" id="IPR050091">
    <property type="entry name" value="PKS_NRPS_Biosynth_Enz"/>
</dbReference>
<sequence length="2562" mass="281381">MATPIPLAIVGMACRLPGSVKSSSELWELLKSGENAQSKIPKCRMNIHSWYHENGQRPGSVNADGGYFLDHGDSYRHFDPHFFGISVSEACTMDPQQRKLCETVYECFESAGITLEQMSGSETACFIGNFTMDWAYDQWKDIEYVRPHQTTGSGTTILSNRISHVFNLKGPSFTIDTACSSTMYALHYACGSLRNGDCSAALVGGTNLVLGLEQHIGSVALGALSPTSICHTFDASADGYGRADAVGALLLKRLPDAIADGDPIRAIIRGTAVNANGRSSGISHPSTYQQEAVIRRAYANAKLPVEVTGYFECHGTGTPVGDPIEVDAIGRVFASCHSSDDPLYIGSVKTNLGHGEAASAIASIMKSVLVLEGGLIPASVGITTFNPLLDFRDGALAVCQTITPWEVTGREYRRISINSFGYGGANAHAIIDHTQSFFESLSLESCGYSLTGPDVYCHAAASQAYLLPFSAHRPEVVQQMIDSTSKNRALAPIDDLAFTLSTRRSQFASKAFLVTRSENSGDHIDPKSAQSKTHTGAIPSIVFAFTGQGAQWSQMGVELAERFSIVHSTFETLDRALATSAIPPEWTILGSLRQSESRSRIGEAERSQTLSTALQIALVNLLTSWGVRAVGVVGHSSGEIAASYAAGLTTAEQAILIAYYRGIAVQTSHEPGAMLAVGMSLDDADEILAERDETDIVIACHNSPQSVTLSGPAEAINDIAMILERNGTFARKLQTSNNAYHSPMMSAAGRSYLKMLQSSSRRRWDGSGSSESGYSLENVEPHTVMWSSVTNEPLNDSVEASYWVQNLLSRVRFAEALTSLLDALPNADHVLEIGPHSALASPIKETLKGRPVKIAYLPTLVRKSDSVNDILELGGKLYLRNYPLDLAAVNGFQRKSETHQAMHLTVRDCRAVTSLQPYPWVYADQEQLWSESRLCTDTKFRTHARHDLLGSKLPGTPPASPCWRNKLRVKDVPWLAEHRVAEEILFPAAGFVAVAVEAASQLLLTGENGQSDIVLDQLLIHSALRLHESEEVEVVTNGSLQGSELQISIRSILRDGWTEHVTAVARCSTPAERAVPSFTKQHRGGRWGINADSHCRMWSAAMRRLGMDYGPSFTILSDISARSKTSEAFATVALQATEGVMIGESKYPIHPTAIDAAFQLLVMGIYEGLPHAFTKAYIPTAIKNFQVQSSPVQPPSKSALIHVKTRRIGQRRLSGHANILDDQEHVLLKMDVELTALDSDLIGFENSSTESPYNRVIWRPEFEHLTTTQLNNILPYHHDQQTVKWHFERLEETCILILLNDYSRVPMDSRRSTLPAHMQQYVSWVHSQGLILAQSHAYRGLTREARERRISAIVEEMNGAIPELSLIVRLHHHLLDIVYGRVGALDVMVQDGLLSEVYETGFSGLGAYDKLAGVIGLISHQDPRMRILEVGAGSGGATKPALDALKGDSSFPKYAEYVFTDVSTAFLSRAQEKFKNYKKMSFSILDIEKDDHGFTDHTFDLIIASNVIHATASIVETLSKCRRLLRPGGRIILIETTQIRLVTGLLVGQLPGYWLGVDDGRSAGPFISDEEWHKRLVSAGFSGADHVLFDYEPPFNSTSVIVSRSPDSSDRLERVDSPMGSMNIERVDLICLESPHEITSRLHELYHARGIETRKLLLNDVVEDTALSTRVIILIELERATLSEMTPTVLAGLQRLIRACTSAVWVTNAGTLRGEAPDKCLVTGLVKSMTIEEPSFRVATIDFDPDTLDSTVMQAAHHIYDLEVKFSADPDTEEDHNFVEQGGVLHVSRNIIDDQENLDFRRLSKPELRLETGTSGKKATFGRVGDLKTIYWDWVEPHTLARDEVLVEAQSFGIDEYVLAMLHDEKGCRKHSVEVSGRIVAVGSAVQNLVRGDNVVCFGPQWLQTTFAVHHSCCHILTDIIARDVKPTPQKTWWPTWWKRSAPQGSEPTATAGAFRGQFKQLCLAWHVCHGLDIHIDKKSVLIYLPGDTLCHSLAQIMRLAGAFVTVTHRTGREHYELHNIPGLTVCTEDALGGRTFDMVVCHSNPPSKTHALLRPGGDLILLGAPSCSRREVDNRPTCDMIDQGVAVRWIDLSGVWEKDAASVTKYLRAILGLAATGDIQPMRFLDFPLGEIHAAAQAMASEQSYGPVSLIMADDSPVMVRRQPKPLQFTAEAAYLLVGCLGGLGRVITMWMISRGARNLIFLSRSGTKSPNAASLVKELLDLARYDYPDLRVQVIRGDVSRTSDVAKAVKSATAPIRGVIHAAMVLKESLFANMTVDVWDQVVRPKVQGARNLHEHTLGMDLDFFVLTSTILSVVGAATQSNYAAANAYLDHLARHRHHRGMQACSLSIGMVVGIGYVEEHEASEIALRRNGMYGIDMAEFLRNLELACRRKDINNVIDEFDRCAVSNIITGMDPTRISRNSSKTIWQRDARLRHFLQALDDSSEVNKGTGDAKHADSNSPDTNLEKARELGVTALRDEVTRLLVDRIAQFVMVSPNQIDPTRTLSTYGMDSMIGAELRAWLRRSFKVDVPFMALLDQNLTFVGLAGVVSAAMATHEKST</sequence>
<dbReference type="InterPro" id="IPR014031">
    <property type="entry name" value="Ketoacyl_synth_C"/>
</dbReference>
<dbReference type="InterPro" id="IPR016036">
    <property type="entry name" value="Malonyl_transacylase_ACP-bd"/>
</dbReference>
<dbReference type="InterPro" id="IPR006162">
    <property type="entry name" value="Ppantetheine_attach_site"/>
</dbReference>
<dbReference type="Pfam" id="PF14765">
    <property type="entry name" value="PS-DH"/>
    <property type="match status" value="1"/>
</dbReference>
<dbReference type="Proteomes" id="UP000073492">
    <property type="component" value="Unassembled WGS sequence"/>
</dbReference>
<dbReference type="STRING" id="113226.A0A139I8C1"/>
<dbReference type="Pfam" id="PF02801">
    <property type="entry name" value="Ketoacyl-synt_C"/>
    <property type="match status" value="1"/>
</dbReference>
<dbReference type="SUPFAM" id="SSF50129">
    <property type="entry name" value="GroES-like"/>
    <property type="match status" value="1"/>
</dbReference>
<dbReference type="Gene3D" id="3.40.47.10">
    <property type="match status" value="1"/>
</dbReference>
<dbReference type="InterPro" id="IPR009081">
    <property type="entry name" value="PP-bd_ACP"/>
</dbReference>
<dbReference type="GO" id="GO:0004312">
    <property type="term" value="F:fatty acid synthase activity"/>
    <property type="evidence" value="ECO:0007669"/>
    <property type="project" value="TreeGrafter"/>
</dbReference>
<keyword evidence="4" id="KW-0521">NADP</keyword>
<evidence type="ECO:0000256" key="7">
    <source>
        <dbReference type="SAM" id="MobiDB-lite"/>
    </source>
</evidence>
<keyword evidence="1" id="KW-0596">Phosphopantetheine</keyword>
<dbReference type="Pfam" id="PF00550">
    <property type="entry name" value="PP-binding"/>
    <property type="match status" value="1"/>
</dbReference>
<dbReference type="InterPro" id="IPR014043">
    <property type="entry name" value="Acyl_transferase_dom"/>
</dbReference>
<evidence type="ECO:0000256" key="4">
    <source>
        <dbReference type="ARBA" id="ARBA00022857"/>
    </source>
</evidence>
<feature type="region of interest" description="N-terminal hotdog fold" evidence="6">
    <location>
        <begin position="946"/>
        <end position="1072"/>
    </location>
</feature>
<feature type="region of interest" description="C-terminal hotdog fold" evidence="6">
    <location>
        <begin position="1089"/>
        <end position="1243"/>
    </location>
</feature>
<dbReference type="SMART" id="SM00822">
    <property type="entry name" value="PKS_KR"/>
    <property type="match status" value="1"/>
</dbReference>
<reference evidence="11 12" key="1">
    <citation type="submission" date="2015-07" db="EMBL/GenBank/DDBJ databases">
        <title>Comparative genomics of the Sigatoka disease complex on banana suggests a link between parallel evolutionary changes in Pseudocercospora fijiensis and Pseudocercospora eumusae and increased virulence on the banana host.</title>
        <authorList>
            <person name="Chang T.-C."/>
            <person name="Salvucci A."/>
            <person name="Crous P.W."/>
            <person name="Stergiopoulos I."/>
        </authorList>
    </citation>
    <scope>NUCLEOTIDE SEQUENCE [LARGE SCALE GENOMIC DNA]</scope>
    <source>
        <strain evidence="11 12">CBS 116634</strain>
    </source>
</reference>
<dbReference type="Gene3D" id="3.10.129.110">
    <property type="entry name" value="Polyketide synthase dehydratase"/>
    <property type="match status" value="1"/>
</dbReference>
<evidence type="ECO:0000256" key="3">
    <source>
        <dbReference type="ARBA" id="ARBA00022679"/>
    </source>
</evidence>
<dbReference type="SMART" id="SM00825">
    <property type="entry name" value="PKS_KS"/>
    <property type="match status" value="1"/>
</dbReference>
<keyword evidence="2" id="KW-0597">Phosphoprotein</keyword>
<name>A0A139I8C1_9PEZI</name>
<dbReference type="InterPro" id="IPR020807">
    <property type="entry name" value="PKS_DH"/>
</dbReference>
<dbReference type="SUPFAM" id="SSF55048">
    <property type="entry name" value="Probable ACP-binding domain of malonyl-CoA ACP transacylase"/>
    <property type="match status" value="1"/>
</dbReference>
<evidence type="ECO:0000259" key="8">
    <source>
        <dbReference type="PROSITE" id="PS50075"/>
    </source>
</evidence>
<dbReference type="InterPro" id="IPR029063">
    <property type="entry name" value="SAM-dependent_MTases_sf"/>
</dbReference>
<evidence type="ECO:0000256" key="6">
    <source>
        <dbReference type="PROSITE-ProRule" id="PRU01363"/>
    </source>
</evidence>
<dbReference type="GO" id="GO:0004315">
    <property type="term" value="F:3-oxoacyl-[acyl-carrier-protein] synthase activity"/>
    <property type="evidence" value="ECO:0007669"/>
    <property type="project" value="InterPro"/>
</dbReference>
<dbReference type="SUPFAM" id="SSF51735">
    <property type="entry name" value="NAD(P)-binding Rossmann-fold domains"/>
    <property type="match status" value="1"/>
</dbReference>
<dbReference type="InterPro" id="IPR011032">
    <property type="entry name" value="GroES-like_sf"/>
</dbReference>
<dbReference type="InterPro" id="IPR016039">
    <property type="entry name" value="Thiolase-like"/>
</dbReference>
<feature type="domain" description="Carrier" evidence="8">
    <location>
        <begin position="2477"/>
        <end position="2555"/>
    </location>
</feature>
<evidence type="ECO:0000256" key="5">
    <source>
        <dbReference type="ARBA" id="ARBA00023268"/>
    </source>
</evidence>
<feature type="domain" description="PKS/mFAS DH" evidence="10">
    <location>
        <begin position="946"/>
        <end position="1243"/>
    </location>
</feature>
<dbReference type="SMART" id="SM00827">
    <property type="entry name" value="PKS_AT"/>
    <property type="match status" value="1"/>
</dbReference>
<protein>
    <submittedName>
        <fullName evidence="11">Uncharacterized protein</fullName>
    </submittedName>
</protein>
<dbReference type="EMBL" id="LFZO01000228">
    <property type="protein sequence ID" value="KXT10980.1"/>
    <property type="molecule type" value="Genomic_DNA"/>
</dbReference>
<dbReference type="InterPro" id="IPR013968">
    <property type="entry name" value="PKS_KR"/>
</dbReference>
<feature type="region of interest" description="Disordered" evidence="7">
    <location>
        <begin position="2446"/>
        <end position="2467"/>
    </location>
</feature>
<dbReference type="PROSITE" id="PS52019">
    <property type="entry name" value="PKS_MFAS_DH"/>
    <property type="match status" value="1"/>
</dbReference>
<dbReference type="PANTHER" id="PTHR43775:SF37">
    <property type="entry name" value="SI:DKEY-61P9.11"/>
    <property type="match status" value="1"/>
</dbReference>
<dbReference type="Gene3D" id="3.40.50.150">
    <property type="entry name" value="Vaccinia Virus protein VP39"/>
    <property type="match status" value="1"/>
</dbReference>
<feature type="domain" description="Ketosynthase family 3 (KS3)" evidence="9">
    <location>
        <begin position="4"/>
        <end position="433"/>
    </location>
</feature>
<evidence type="ECO:0000313" key="11">
    <source>
        <dbReference type="EMBL" id="KXT10980.1"/>
    </source>
</evidence>
<proteinExistence type="predicted"/>
<dbReference type="GO" id="GO:0031177">
    <property type="term" value="F:phosphopantetheine binding"/>
    <property type="evidence" value="ECO:0007669"/>
    <property type="project" value="InterPro"/>
</dbReference>
<feature type="active site" description="Proton acceptor; for dehydratase activity" evidence="6">
    <location>
        <position position="978"/>
    </location>
</feature>
<dbReference type="InterPro" id="IPR042104">
    <property type="entry name" value="PKS_dehydratase_sf"/>
</dbReference>
<dbReference type="InterPro" id="IPR049552">
    <property type="entry name" value="PKS_DH_N"/>
</dbReference>
<evidence type="ECO:0000256" key="2">
    <source>
        <dbReference type="ARBA" id="ARBA00022553"/>
    </source>
</evidence>
<keyword evidence="12" id="KW-1185">Reference proteome</keyword>
<dbReference type="Pfam" id="PF00698">
    <property type="entry name" value="Acyl_transf_1"/>
    <property type="match status" value="1"/>
</dbReference>
<dbReference type="OrthoDB" id="329835at2759"/>
<dbReference type="PROSITE" id="PS00012">
    <property type="entry name" value="PHOSPHOPANTETHEINE"/>
    <property type="match status" value="1"/>
</dbReference>
<dbReference type="InterPro" id="IPR032821">
    <property type="entry name" value="PKS_assoc"/>
</dbReference>
<keyword evidence="3" id="KW-0808">Transferase</keyword>
<dbReference type="InterPro" id="IPR018201">
    <property type="entry name" value="Ketoacyl_synth_AS"/>
</dbReference>
<dbReference type="InterPro" id="IPR036291">
    <property type="entry name" value="NAD(P)-bd_dom_sf"/>
</dbReference>
<dbReference type="PROSITE" id="PS50075">
    <property type="entry name" value="CARRIER"/>
    <property type="match status" value="1"/>
</dbReference>
<dbReference type="PROSITE" id="PS52004">
    <property type="entry name" value="KS3_2"/>
    <property type="match status" value="1"/>
</dbReference>
<dbReference type="Pfam" id="PF16197">
    <property type="entry name" value="KAsynt_C_assoc"/>
    <property type="match status" value="1"/>
</dbReference>
<dbReference type="InterPro" id="IPR016035">
    <property type="entry name" value="Acyl_Trfase/lysoPLipase"/>
</dbReference>
<dbReference type="SUPFAM" id="SSF53335">
    <property type="entry name" value="S-adenosyl-L-methionine-dependent methyltransferases"/>
    <property type="match status" value="1"/>
</dbReference>
<dbReference type="Pfam" id="PF08242">
    <property type="entry name" value="Methyltransf_12"/>
    <property type="match status" value="1"/>
</dbReference>
<dbReference type="SMART" id="SM00829">
    <property type="entry name" value="PKS_ER"/>
    <property type="match status" value="1"/>
</dbReference>